<name>A0A7J9F2S3_9ROSI</name>
<proteinExistence type="predicted"/>
<keyword evidence="3" id="KW-1185">Reference proteome</keyword>
<dbReference type="EMBL" id="JABEZW010000011">
    <property type="protein sequence ID" value="MBA0779468.1"/>
    <property type="molecule type" value="Genomic_DNA"/>
</dbReference>
<protein>
    <submittedName>
        <fullName evidence="2">Uncharacterized protein</fullName>
    </submittedName>
</protein>
<comment type="caution">
    <text evidence="2">The sequence shown here is derived from an EMBL/GenBank/DDBJ whole genome shotgun (WGS) entry which is preliminary data.</text>
</comment>
<feature type="region of interest" description="Disordered" evidence="1">
    <location>
        <begin position="70"/>
        <end position="92"/>
    </location>
</feature>
<reference evidence="2 3" key="1">
    <citation type="journal article" date="2019" name="Genome Biol. Evol.">
        <title>Insights into the evolution of the New World diploid cottons (Gossypium, subgenus Houzingenia) based on genome sequencing.</title>
        <authorList>
            <person name="Grover C.E."/>
            <person name="Arick M.A. 2nd"/>
            <person name="Thrash A."/>
            <person name="Conover J.L."/>
            <person name="Sanders W.S."/>
            <person name="Peterson D.G."/>
            <person name="Frelichowski J.E."/>
            <person name="Scheffler J.A."/>
            <person name="Scheffler B.E."/>
            <person name="Wendel J.F."/>
        </authorList>
    </citation>
    <scope>NUCLEOTIDE SEQUENCE [LARGE SCALE GENOMIC DNA]</scope>
    <source>
        <strain evidence="2">8</strain>
        <tissue evidence="2">Leaf</tissue>
    </source>
</reference>
<dbReference type="Proteomes" id="UP000593568">
    <property type="component" value="Unassembled WGS sequence"/>
</dbReference>
<gene>
    <name evidence="2" type="ORF">Gotri_003718</name>
</gene>
<sequence>MISVDCVSRFFELDLAAWVVANLRGQFRVGASGAESIIIFATLVFAKHIIEANLKNNRSRDSQAVMERWCPPNLDGSKSTPMKRLVGMDTGQ</sequence>
<evidence type="ECO:0000313" key="3">
    <source>
        <dbReference type="Proteomes" id="UP000593568"/>
    </source>
</evidence>
<evidence type="ECO:0000256" key="1">
    <source>
        <dbReference type="SAM" id="MobiDB-lite"/>
    </source>
</evidence>
<accession>A0A7J9F2S3</accession>
<evidence type="ECO:0000313" key="2">
    <source>
        <dbReference type="EMBL" id="MBA0779468.1"/>
    </source>
</evidence>
<dbReference type="AlphaFoldDB" id="A0A7J9F2S3"/>
<organism evidence="2 3">
    <name type="scientific">Gossypium trilobum</name>
    <dbReference type="NCBI Taxonomy" id="34281"/>
    <lineage>
        <taxon>Eukaryota</taxon>
        <taxon>Viridiplantae</taxon>
        <taxon>Streptophyta</taxon>
        <taxon>Embryophyta</taxon>
        <taxon>Tracheophyta</taxon>
        <taxon>Spermatophyta</taxon>
        <taxon>Magnoliopsida</taxon>
        <taxon>eudicotyledons</taxon>
        <taxon>Gunneridae</taxon>
        <taxon>Pentapetalae</taxon>
        <taxon>rosids</taxon>
        <taxon>malvids</taxon>
        <taxon>Malvales</taxon>
        <taxon>Malvaceae</taxon>
        <taxon>Malvoideae</taxon>
        <taxon>Gossypium</taxon>
    </lineage>
</organism>